<feature type="signal peptide" evidence="3">
    <location>
        <begin position="1"/>
        <end position="20"/>
    </location>
</feature>
<feature type="region of interest" description="Disordered" evidence="2">
    <location>
        <begin position="80"/>
        <end position="145"/>
    </location>
</feature>
<sequence length="541" mass="62663">MRAIVFRIFVSILLVTTVTCIEFNDKSALISEEPTNVSLKNRQSRTTFVKAILSNPKLSPTHVLAEKFAKEVLRSPRTQQTLKKLTEIKPSVEKRSTKRADHQGARHKKRKRKKHRHRSGGRRRHHHHSHHHRNNRRRRLERKVQGETTRREIFLRWNFDETRRKYDFASRKIQVKRNDMDCTITRVSLMNPMRHPLPIFDPFYPEPLRVRISRQVPNKPSKKYNKKISAYAHTDTDNFDKNLKFNEYMYPYSNPLWTRGSQLPDIDENSLMYLPDYNPPRISLDPSRRHQNYFPHVEERRKGFPVTTRALRLLKHEANTENLTSNCTALKTEVNPEVIKDREEINGTKYNPPTISGRSGEVSAESSVNSTGLETKQVANEILNEIIDELEDLKNDHTGNNPREGLPCKVSGSWTTTQAGVELIITITNHTLVVALEKMNASLKTHNGILNTTWNVTGHIPFKRGAPFALVATNIYLKSLATFVGACRICQGVDTIEGVWSVIKEPRNCRDMQAVTSAHYDVFRRVIPRPKTKKRKTEIKR</sequence>
<feature type="compositionally biased region" description="Basic and acidic residues" evidence="2">
    <location>
        <begin position="84"/>
        <end position="104"/>
    </location>
</feature>
<dbReference type="GeneID" id="105266365"/>
<dbReference type="OrthoDB" id="6735462at2759"/>
<evidence type="ECO:0000256" key="1">
    <source>
        <dbReference type="SAM" id="Coils"/>
    </source>
</evidence>
<feature type="chain" id="PRO_5040513572" evidence="3">
    <location>
        <begin position="21"/>
        <end position="541"/>
    </location>
</feature>
<feature type="coiled-coil region" evidence="1">
    <location>
        <begin position="373"/>
        <end position="400"/>
    </location>
</feature>
<organism evidence="4 5">
    <name type="scientific">Fopius arisanus</name>
    <dbReference type="NCBI Taxonomy" id="64838"/>
    <lineage>
        <taxon>Eukaryota</taxon>
        <taxon>Metazoa</taxon>
        <taxon>Ecdysozoa</taxon>
        <taxon>Arthropoda</taxon>
        <taxon>Hexapoda</taxon>
        <taxon>Insecta</taxon>
        <taxon>Pterygota</taxon>
        <taxon>Neoptera</taxon>
        <taxon>Endopterygota</taxon>
        <taxon>Hymenoptera</taxon>
        <taxon>Apocrita</taxon>
        <taxon>Ichneumonoidea</taxon>
        <taxon>Braconidae</taxon>
        <taxon>Opiinae</taxon>
        <taxon>Fopius</taxon>
    </lineage>
</organism>
<dbReference type="RefSeq" id="XP_011302779.1">
    <property type="nucleotide sequence ID" value="XM_011304477.1"/>
</dbReference>
<evidence type="ECO:0000256" key="2">
    <source>
        <dbReference type="SAM" id="MobiDB-lite"/>
    </source>
</evidence>
<feature type="compositionally biased region" description="Polar residues" evidence="2">
    <location>
        <begin position="348"/>
        <end position="357"/>
    </location>
</feature>
<reference evidence="5" key="1">
    <citation type="submission" date="2025-08" db="UniProtKB">
        <authorList>
            <consortium name="RefSeq"/>
        </authorList>
    </citation>
    <scope>IDENTIFICATION</scope>
    <source>
        <strain evidence="5">USDA-PBARC FA_bdor</strain>
        <tissue evidence="5">Whole organism</tissue>
    </source>
</reference>
<name>A0A9R1T418_9HYME</name>
<proteinExistence type="predicted"/>
<keyword evidence="4" id="KW-1185">Reference proteome</keyword>
<keyword evidence="3" id="KW-0732">Signal</keyword>
<feature type="compositionally biased region" description="Basic residues" evidence="2">
    <location>
        <begin position="105"/>
        <end position="141"/>
    </location>
</feature>
<accession>A0A9R1T418</accession>
<evidence type="ECO:0000313" key="4">
    <source>
        <dbReference type="Proteomes" id="UP000694866"/>
    </source>
</evidence>
<evidence type="ECO:0000256" key="3">
    <source>
        <dbReference type="SAM" id="SignalP"/>
    </source>
</evidence>
<protein>
    <submittedName>
        <fullName evidence="5">Uncharacterized protein</fullName>
    </submittedName>
</protein>
<gene>
    <name evidence="5" type="primary">LOC105266365</name>
</gene>
<keyword evidence="1" id="KW-0175">Coiled coil</keyword>
<feature type="region of interest" description="Disordered" evidence="2">
    <location>
        <begin position="347"/>
        <end position="371"/>
    </location>
</feature>
<dbReference type="Proteomes" id="UP000694866">
    <property type="component" value="Unplaced"/>
</dbReference>
<dbReference type="KEGG" id="fas:105266365"/>
<dbReference type="AlphaFoldDB" id="A0A9R1T418"/>
<evidence type="ECO:0000313" key="5">
    <source>
        <dbReference type="RefSeq" id="XP_011302779.1"/>
    </source>
</evidence>